<keyword evidence="7" id="KW-1185">Reference proteome</keyword>
<dbReference type="RefSeq" id="WP_099303018.1">
    <property type="nucleotide sequence ID" value="NZ_PDVP01000001.1"/>
</dbReference>
<dbReference type="PROSITE" id="PS50893">
    <property type="entry name" value="ABC_TRANSPORTER_2"/>
    <property type="match status" value="1"/>
</dbReference>
<dbReference type="SUPFAM" id="SSF52540">
    <property type="entry name" value="P-loop containing nucleoside triphosphate hydrolases"/>
    <property type="match status" value="1"/>
</dbReference>
<evidence type="ECO:0000256" key="4">
    <source>
        <dbReference type="ARBA" id="ARBA00022840"/>
    </source>
</evidence>
<feature type="domain" description="ABC transporter" evidence="5">
    <location>
        <begin position="7"/>
        <end position="212"/>
    </location>
</feature>
<comment type="caution">
    <text evidence="6">The sequence shown here is derived from an EMBL/GenBank/DDBJ whole genome shotgun (WGS) entry which is preliminary data.</text>
</comment>
<dbReference type="SMART" id="SM00382">
    <property type="entry name" value="AAA"/>
    <property type="match status" value="1"/>
</dbReference>
<sequence>MTAACPLTLESVSIALRGRVLLSVSATVLPGEVLTVMGPSGSGKSSLLAYVSGFLDPVFAASGRVRSGDLDITALPPEQRHAGILFQDPLLFPHMSVEQNLLFAIPPTVAARAERRRIAARTLDDIGLEGFGPRHPDTLSGGQKARVALARVLLSDPRMLLLDEPFSKLDATLRGQMRSLVFSTARQSGLPVIMVTHDAADAEAAGGRVVEVGGDA</sequence>
<dbReference type="OrthoDB" id="9802264at2"/>
<accession>A0A2G1QT34</accession>
<evidence type="ECO:0000259" key="5">
    <source>
        <dbReference type="PROSITE" id="PS50893"/>
    </source>
</evidence>
<dbReference type="PROSITE" id="PS00211">
    <property type="entry name" value="ABC_TRANSPORTER_1"/>
    <property type="match status" value="1"/>
</dbReference>
<dbReference type="InterPro" id="IPR017871">
    <property type="entry name" value="ABC_transporter-like_CS"/>
</dbReference>
<gene>
    <name evidence="6" type="ORF">CSC94_01500</name>
</gene>
<keyword evidence="4 6" id="KW-0067">ATP-binding</keyword>
<evidence type="ECO:0000256" key="3">
    <source>
        <dbReference type="ARBA" id="ARBA00022741"/>
    </source>
</evidence>
<dbReference type="Proteomes" id="UP000221168">
    <property type="component" value="Unassembled WGS sequence"/>
</dbReference>
<evidence type="ECO:0000313" key="7">
    <source>
        <dbReference type="Proteomes" id="UP000221168"/>
    </source>
</evidence>
<dbReference type="InterPro" id="IPR027417">
    <property type="entry name" value="P-loop_NTPase"/>
</dbReference>
<dbReference type="GO" id="GO:0005524">
    <property type="term" value="F:ATP binding"/>
    <property type="evidence" value="ECO:0007669"/>
    <property type="project" value="UniProtKB-KW"/>
</dbReference>
<keyword evidence="3" id="KW-0547">Nucleotide-binding</keyword>
<evidence type="ECO:0000256" key="2">
    <source>
        <dbReference type="ARBA" id="ARBA00022448"/>
    </source>
</evidence>
<reference evidence="6 7" key="1">
    <citation type="submission" date="2017-10" db="EMBL/GenBank/DDBJ databases">
        <title>Sedimentibacterium mangrovi gen. nov., sp. nov., a novel member of family Phyllobacteriacea isolated from mangrove sediment.</title>
        <authorList>
            <person name="Liao H."/>
            <person name="Tian Y."/>
        </authorList>
    </citation>
    <scope>NUCLEOTIDE SEQUENCE [LARGE SCALE GENOMIC DNA]</scope>
    <source>
        <strain evidence="6 7">X9-2-2</strain>
    </source>
</reference>
<dbReference type="Gene3D" id="3.40.50.300">
    <property type="entry name" value="P-loop containing nucleotide triphosphate hydrolases"/>
    <property type="match status" value="1"/>
</dbReference>
<dbReference type="PANTHER" id="PTHR42781">
    <property type="entry name" value="SPERMIDINE/PUTRESCINE IMPORT ATP-BINDING PROTEIN POTA"/>
    <property type="match status" value="1"/>
</dbReference>
<dbReference type="PANTHER" id="PTHR42781:SF4">
    <property type="entry name" value="SPERMIDINE_PUTRESCINE IMPORT ATP-BINDING PROTEIN POTA"/>
    <property type="match status" value="1"/>
</dbReference>
<dbReference type="GO" id="GO:0016887">
    <property type="term" value="F:ATP hydrolysis activity"/>
    <property type="evidence" value="ECO:0007669"/>
    <property type="project" value="InterPro"/>
</dbReference>
<evidence type="ECO:0000256" key="1">
    <source>
        <dbReference type="ARBA" id="ARBA00005417"/>
    </source>
</evidence>
<dbReference type="Pfam" id="PF00005">
    <property type="entry name" value="ABC_tran"/>
    <property type="match status" value="1"/>
</dbReference>
<evidence type="ECO:0000313" key="6">
    <source>
        <dbReference type="EMBL" id="PHP68697.1"/>
    </source>
</evidence>
<dbReference type="InterPro" id="IPR050093">
    <property type="entry name" value="ABC_SmlMolc_Importer"/>
</dbReference>
<dbReference type="InterPro" id="IPR003593">
    <property type="entry name" value="AAA+_ATPase"/>
</dbReference>
<name>A0A2G1QT34_9HYPH</name>
<protein>
    <submittedName>
        <fullName evidence="6">ABC transporter ATP-binding protein</fullName>
    </submittedName>
</protein>
<proteinExistence type="inferred from homology"/>
<dbReference type="AlphaFoldDB" id="A0A2G1QT34"/>
<dbReference type="EMBL" id="PDVP01000001">
    <property type="protein sequence ID" value="PHP68697.1"/>
    <property type="molecule type" value="Genomic_DNA"/>
</dbReference>
<dbReference type="InterPro" id="IPR003439">
    <property type="entry name" value="ABC_transporter-like_ATP-bd"/>
</dbReference>
<keyword evidence="2" id="KW-0813">Transport</keyword>
<organism evidence="6 7">
    <name type="scientific">Zhengella mangrovi</name>
    <dbReference type="NCBI Taxonomy" id="1982044"/>
    <lineage>
        <taxon>Bacteria</taxon>
        <taxon>Pseudomonadati</taxon>
        <taxon>Pseudomonadota</taxon>
        <taxon>Alphaproteobacteria</taxon>
        <taxon>Hyphomicrobiales</taxon>
        <taxon>Notoacmeibacteraceae</taxon>
        <taxon>Zhengella</taxon>
    </lineage>
</organism>
<comment type="similarity">
    <text evidence="1">Belongs to the ABC transporter superfamily.</text>
</comment>